<evidence type="ECO:0000313" key="2">
    <source>
        <dbReference type="Proteomes" id="UP001597469"/>
    </source>
</evidence>
<name>A0ABW5MAW6_9BACT</name>
<evidence type="ECO:0000313" key="1">
    <source>
        <dbReference type="EMBL" id="MFD2573737.1"/>
    </source>
</evidence>
<dbReference type="EMBL" id="JBHULN010000020">
    <property type="protein sequence ID" value="MFD2573737.1"/>
    <property type="molecule type" value="Genomic_DNA"/>
</dbReference>
<comment type="caution">
    <text evidence="1">The sequence shown here is derived from an EMBL/GenBank/DDBJ whole genome shotgun (WGS) entry which is preliminary data.</text>
</comment>
<organism evidence="1 2">
    <name type="scientific">Spirosoma soli</name>
    <dbReference type="NCBI Taxonomy" id="1770529"/>
    <lineage>
        <taxon>Bacteria</taxon>
        <taxon>Pseudomonadati</taxon>
        <taxon>Bacteroidota</taxon>
        <taxon>Cytophagia</taxon>
        <taxon>Cytophagales</taxon>
        <taxon>Cytophagaceae</taxon>
        <taxon>Spirosoma</taxon>
    </lineage>
</organism>
<proteinExistence type="predicted"/>
<dbReference type="RefSeq" id="WP_381526692.1">
    <property type="nucleotide sequence ID" value="NZ_JBHULN010000020.1"/>
</dbReference>
<accession>A0ABW5MAW6</accession>
<dbReference type="Pfam" id="PF19578">
    <property type="entry name" value="DUF6090"/>
    <property type="match status" value="1"/>
</dbReference>
<keyword evidence="2" id="KW-1185">Reference proteome</keyword>
<dbReference type="Proteomes" id="UP001597469">
    <property type="component" value="Unassembled WGS sequence"/>
</dbReference>
<reference evidence="2" key="1">
    <citation type="journal article" date="2019" name="Int. J. Syst. Evol. Microbiol.">
        <title>The Global Catalogue of Microorganisms (GCM) 10K type strain sequencing project: providing services to taxonomists for standard genome sequencing and annotation.</title>
        <authorList>
            <consortium name="The Broad Institute Genomics Platform"/>
            <consortium name="The Broad Institute Genome Sequencing Center for Infectious Disease"/>
            <person name="Wu L."/>
            <person name="Ma J."/>
        </authorList>
    </citation>
    <scope>NUCLEOTIDE SEQUENCE [LARGE SCALE GENOMIC DNA]</scope>
    <source>
        <strain evidence="2">KCTC 42805</strain>
    </source>
</reference>
<protein>
    <submittedName>
        <fullName evidence="1">DUF6090 family protein</fullName>
    </submittedName>
</protein>
<gene>
    <name evidence="1" type="ORF">ACFSUS_24065</name>
</gene>
<sequence>METEPNLPPADQPSAGLHRFSSLVREKWPEYILEIVTIILSITISFAFDEWKDERSKQQTQQAYLKSLYNNFQTDVIQLNEVLAETKQIIAKTQRLQQANLSSVSNQQFLTDIKFITKRPRFIAEDATFLDLTSTGNLRLLDDFGLKNALFDYYKHYQSIQLVEAAELEFTNTIIGPYFIKNLPLTTTATNSNNFNAASIAASFEFQNCVLIRQATRRELQEDYNVALDKARRLEAPLKKQIN</sequence>
<dbReference type="InterPro" id="IPR045749">
    <property type="entry name" value="DUF6090"/>
</dbReference>